<feature type="transmembrane region" description="Helical" evidence="4">
    <location>
        <begin position="166"/>
        <end position="189"/>
    </location>
</feature>
<organism evidence="7 8">
    <name type="scientific">Fulvimonas soli</name>
    <dbReference type="NCBI Taxonomy" id="155197"/>
    <lineage>
        <taxon>Bacteria</taxon>
        <taxon>Pseudomonadati</taxon>
        <taxon>Pseudomonadota</taxon>
        <taxon>Gammaproteobacteria</taxon>
        <taxon>Lysobacterales</taxon>
        <taxon>Rhodanobacteraceae</taxon>
        <taxon>Fulvimonas</taxon>
    </lineage>
</organism>
<gene>
    <name evidence="7" type="ORF">C7456_101213</name>
</gene>
<feature type="transmembrane region" description="Helical" evidence="4">
    <location>
        <begin position="261"/>
        <end position="281"/>
    </location>
</feature>
<dbReference type="Pfam" id="PF00990">
    <property type="entry name" value="GGDEF"/>
    <property type="match status" value="1"/>
</dbReference>
<keyword evidence="4" id="KW-0812">Transmembrane</keyword>
<evidence type="ECO:0000256" key="2">
    <source>
        <dbReference type="ARBA" id="ARBA00012528"/>
    </source>
</evidence>
<dbReference type="NCBIfam" id="TIGR00254">
    <property type="entry name" value="GGDEF"/>
    <property type="match status" value="1"/>
</dbReference>
<dbReference type="PANTHER" id="PTHR45138:SF9">
    <property type="entry name" value="DIGUANYLATE CYCLASE DGCM-RELATED"/>
    <property type="match status" value="1"/>
</dbReference>
<comment type="catalytic activity">
    <reaction evidence="3">
        <text>2 GTP = 3',3'-c-di-GMP + 2 diphosphate</text>
        <dbReference type="Rhea" id="RHEA:24898"/>
        <dbReference type="ChEBI" id="CHEBI:33019"/>
        <dbReference type="ChEBI" id="CHEBI:37565"/>
        <dbReference type="ChEBI" id="CHEBI:58805"/>
        <dbReference type="EC" id="2.7.7.65"/>
    </reaction>
</comment>
<dbReference type="AlphaFoldDB" id="A0A316J046"/>
<dbReference type="PANTHER" id="PTHR45138">
    <property type="entry name" value="REGULATORY COMPONENTS OF SENSORY TRANSDUCTION SYSTEM"/>
    <property type="match status" value="1"/>
</dbReference>
<keyword evidence="8" id="KW-1185">Reference proteome</keyword>
<feature type="signal peptide" evidence="5">
    <location>
        <begin position="1"/>
        <end position="19"/>
    </location>
</feature>
<evidence type="ECO:0000256" key="1">
    <source>
        <dbReference type="ARBA" id="ARBA00001946"/>
    </source>
</evidence>
<name>A0A316J046_9GAMM</name>
<proteinExistence type="predicted"/>
<dbReference type="EMBL" id="QGHC01000001">
    <property type="protein sequence ID" value="PWK92875.1"/>
    <property type="molecule type" value="Genomic_DNA"/>
</dbReference>
<reference evidence="7 8" key="1">
    <citation type="submission" date="2018-05" db="EMBL/GenBank/DDBJ databases">
        <title>Genomic Encyclopedia of Type Strains, Phase IV (KMG-IV): sequencing the most valuable type-strain genomes for metagenomic binning, comparative biology and taxonomic classification.</title>
        <authorList>
            <person name="Goeker M."/>
        </authorList>
    </citation>
    <scope>NUCLEOTIDE SEQUENCE [LARGE SCALE GENOMIC DNA]</scope>
    <source>
        <strain evidence="7 8">DSM 14263</strain>
    </source>
</reference>
<protein>
    <recommendedName>
        <fullName evidence="2">diguanylate cyclase</fullName>
        <ecNumber evidence="2">2.7.7.65</ecNumber>
    </recommendedName>
</protein>
<dbReference type="InterPro" id="IPR000160">
    <property type="entry name" value="GGDEF_dom"/>
</dbReference>
<feature type="transmembrane region" description="Helical" evidence="4">
    <location>
        <begin position="322"/>
        <end position="343"/>
    </location>
</feature>
<evidence type="ECO:0000259" key="6">
    <source>
        <dbReference type="PROSITE" id="PS50887"/>
    </source>
</evidence>
<feature type="transmembrane region" description="Helical" evidence="4">
    <location>
        <begin position="230"/>
        <end position="249"/>
    </location>
</feature>
<dbReference type="CDD" id="cd01949">
    <property type="entry name" value="GGDEF"/>
    <property type="match status" value="1"/>
</dbReference>
<accession>A0A316J046</accession>
<dbReference type="FunFam" id="3.30.70.270:FF:000001">
    <property type="entry name" value="Diguanylate cyclase domain protein"/>
    <property type="match status" value="1"/>
</dbReference>
<dbReference type="PROSITE" id="PS50887">
    <property type="entry name" value="GGDEF"/>
    <property type="match status" value="1"/>
</dbReference>
<evidence type="ECO:0000313" key="8">
    <source>
        <dbReference type="Proteomes" id="UP000245812"/>
    </source>
</evidence>
<feature type="transmembrane region" description="Helical" evidence="4">
    <location>
        <begin position="196"/>
        <end position="218"/>
    </location>
</feature>
<dbReference type="Gene3D" id="3.30.70.270">
    <property type="match status" value="1"/>
</dbReference>
<dbReference type="Pfam" id="PF07695">
    <property type="entry name" value="7TMR-DISM_7TM"/>
    <property type="match status" value="1"/>
</dbReference>
<dbReference type="GO" id="GO:0052621">
    <property type="term" value="F:diguanylate cyclase activity"/>
    <property type="evidence" value="ECO:0007669"/>
    <property type="project" value="UniProtKB-EC"/>
</dbReference>
<evidence type="ECO:0000313" key="7">
    <source>
        <dbReference type="EMBL" id="PWK92875.1"/>
    </source>
</evidence>
<dbReference type="InterPro" id="IPR043128">
    <property type="entry name" value="Rev_trsase/Diguanyl_cyclase"/>
</dbReference>
<evidence type="ECO:0000256" key="5">
    <source>
        <dbReference type="SAM" id="SignalP"/>
    </source>
</evidence>
<dbReference type="InterPro" id="IPR050469">
    <property type="entry name" value="Diguanylate_Cyclase"/>
</dbReference>
<dbReference type="OrthoDB" id="9803824at2"/>
<dbReference type="InterPro" id="IPR029787">
    <property type="entry name" value="Nucleotide_cyclase"/>
</dbReference>
<dbReference type="Proteomes" id="UP000245812">
    <property type="component" value="Unassembled WGS sequence"/>
</dbReference>
<keyword evidence="5" id="KW-0732">Signal</keyword>
<dbReference type="SUPFAM" id="SSF55073">
    <property type="entry name" value="Nucleotide cyclase"/>
    <property type="match status" value="1"/>
</dbReference>
<feature type="chain" id="PRO_5016444838" description="diguanylate cyclase" evidence="5">
    <location>
        <begin position="20"/>
        <end position="566"/>
    </location>
</feature>
<keyword evidence="4" id="KW-1133">Transmembrane helix</keyword>
<evidence type="ECO:0000256" key="3">
    <source>
        <dbReference type="ARBA" id="ARBA00034247"/>
    </source>
</evidence>
<comment type="caution">
    <text evidence="7">The sequence shown here is derived from an EMBL/GenBank/DDBJ whole genome shotgun (WGS) entry which is preliminary data.</text>
</comment>
<feature type="domain" description="GGDEF" evidence="6">
    <location>
        <begin position="417"/>
        <end position="549"/>
    </location>
</feature>
<dbReference type="RefSeq" id="WP_109721921.1">
    <property type="nucleotide sequence ID" value="NZ_MSZV01000067.1"/>
</dbReference>
<dbReference type="InterPro" id="IPR011623">
    <property type="entry name" value="7TMR_DISM_rcpt_extracell_dom1"/>
</dbReference>
<sequence>MALFLFGLLWLAQAAAVAAATLPLQGAWREARPGDTPARLLDEYRAGALQPFDPAMLHRFPRDSLGSWVVIEPRPPRMSEEQVFSIYPAPLGTVTLYDRQGLAHPLALDDFAPAPHGHGRLAFRLPAVAQVERPLLLRFEPSRSIAAPVRFRLQNVADYLRDDARWLVFATACFAVMLAMALMALCFALMLRDVTFAWYAGYICCYALIQGIQTGYLFHPLELDWLADAALLAGAAATALSVAFAALFVARFCDLQRYAPLLRGPVLALGVGMLLLVVLRSSRVGLLVETAQVLLNPLLMLGAALLLLAGIVAAARGSRQAWFFLVGWTPLLLLTAMASAQVTGALPTLDWLNDASIAAGAFEAVVLSLGLADRALTLRHDRDVVRVLADQDALTSVLNRRAWTEAAEGLLQAGGAQPLALLFLDLDRFKTLNDRLGHAAGDRALVAVANALRAELRPSDLLGRYGGEEFIAMLAGVSQDQAMQVATRLCRRVHRLEIPVDDEGQLLSISIGLAMRLPGDTLEGLIERADQAMYQAKLGGRNRAHAYERRAVARLRPQAAGSGDEG</sequence>
<dbReference type="EC" id="2.7.7.65" evidence="2"/>
<evidence type="ECO:0000256" key="4">
    <source>
        <dbReference type="SAM" id="Phobius"/>
    </source>
</evidence>
<feature type="transmembrane region" description="Helical" evidence="4">
    <location>
        <begin position="293"/>
        <end position="315"/>
    </location>
</feature>
<keyword evidence="4" id="KW-0472">Membrane</keyword>
<comment type="cofactor">
    <cofactor evidence="1">
        <name>Mg(2+)</name>
        <dbReference type="ChEBI" id="CHEBI:18420"/>
    </cofactor>
</comment>
<dbReference type="SMART" id="SM00267">
    <property type="entry name" value="GGDEF"/>
    <property type="match status" value="1"/>
</dbReference>